<evidence type="ECO:0000259" key="1">
    <source>
        <dbReference type="Pfam" id="PF20231"/>
    </source>
</evidence>
<dbReference type="Proteomes" id="UP000053593">
    <property type="component" value="Unassembled WGS sequence"/>
</dbReference>
<keyword evidence="3" id="KW-1185">Reference proteome</keyword>
<protein>
    <recommendedName>
        <fullName evidence="1">DUF6589 domain-containing protein</fullName>
    </recommendedName>
</protein>
<name>A0A0D0B8R7_9AGAR</name>
<organism evidence="2 3">
    <name type="scientific">Collybiopsis luxurians FD-317 M1</name>
    <dbReference type="NCBI Taxonomy" id="944289"/>
    <lineage>
        <taxon>Eukaryota</taxon>
        <taxon>Fungi</taxon>
        <taxon>Dikarya</taxon>
        <taxon>Basidiomycota</taxon>
        <taxon>Agaricomycotina</taxon>
        <taxon>Agaricomycetes</taxon>
        <taxon>Agaricomycetidae</taxon>
        <taxon>Agaricales</taxon>
        <taxon>Marasmiineae</taxon>
        <taxon>Omphalotaceae</taxon>
        <taxon>Collybiopsis</taxon>
        <taxon>Collybiopsis luxurians</taxon>
    </lineage>
</organism>
<dbReference type="InterPro" id="IPR046496">
    <property type="entry name" value="DUF6589"/>
</dbReference>
<dbReference type="HOGENOM" id="CLU_1917289_0_0_1"/>
<reference evidence="2 3" key="1">
    <citation type="submission" date="2014-04" db="EMBL/GenBank/DDBJ databases">
        <title>Evolutionary Origins and Diversification of the Mycorrhizal Mutualists.</title>
        <authorList>
            <consortium name="DOE Joint Genome Institute"/>
            <consortium name="Mycorrhizal Genomics Consortium"/>
            <person name="Kohler A."/>
            <person name="Kuo A."/>
            <person name="Nagy L.G."/>
            <person name="Floudas D."/>
            <person name="Copeland A."/>
            <person name="Barry K.W."/>
            <person name="Cichocki N."/>
            <person name="Veneault-Fourrey C."/>
            <person name="LaButti K."/>
            <person name="Lindquist E.A."/>
            <person name="Lipzen A."/>
            <person name="Lundell T."/>
            <person name="Morin E."/>
            <person name="Murat C."/>
            <person name="Riley R."/>
            <person name="Ohm R."/>
            <person name="Sun H."/>
            <person name="Tunlid A."/>
            <person name="Henrissat B."/>
            <person name="Grigoriev I.V."/>
            <person name="Hibbett D.S."/>
            <person name="Martin F."/>
        </authorList>
    </citation>
    <scope>NUCLEOTIDE SEQUENCE [LARGE SCALE GENOMIC DNA]</scope>
    <source>
        <strain evidence="2 3">FD-317 M1</strain>
    </source>
</reference>
<accession>A0A0D0B8R7</accession>
<dbReference type="AlphaFoldDB" id="A0A0D0B8R7"/>
<dbReference type="EMBL" id="KN834777">
    <property type="protein sequence ID" value="KIK59955.1"/>
    <property type="molecule type" value="Genomic_DNA"/>
</dbReference>
<evidence type="ECO:0000313" key="3">
    <source>
        <dbReference type="Proteomes" id="UP000053593"/>
    </source>
</evidence>
<dbReference type="OrthoDB" id="4743193at2759"/>
<proteinExistence type="predicted"/>
<gene>
    <name evidence="2" type="ORF">GYMLUDRAFT_59724</name>
</gene>
<feature type="domain" description="DUF6589" evidence="1">
    <location>
        <begin position="6"/>
        <end position="130"/>
    </location>
</feature>
<dbReference type="Pfam" id="PF20231">
    <property type="entry name" value="DUF6589"/>
    <property type="match status" value="1"/>
</dbReference>
<evidence type="ECO:0000313" key="2">
    <source>
        <dbReference type="EMBL" id="KIK59955.1"/>
    </source>
</evidence>
<sequence length="132" mass="14913">MYKYFQWLVQEILVEHGGFSDFKKDLGQPFGIEVLPLDKKDVQYPVTSINADEGTYNGNADVIESLLEQAAVSSSDLEEYLEFFHGDLSTKECIEGLKCMCTIEQTSRNHLSFLIFIPGLFHMKMASADAYA</sequence>